<organism evidence="2 3">
    <name type="scientific">Daedalea quercina L-15889</name>
    <dbReference type="NCBI Taxonomy" id="1314783"/>
    <lineage>
        <taxon>Eukaryota</taxon>
        <taxon>Fungi</taxon>
        <taxon>Dikarya</taxon>
        <taxon>Basidiomycota</taxon>
        <taxon>Agaricomycotina</taxon>
        <taxon>Agaricomycetes</taxon>
        <taxon>Polyporales</taxon>
        <taxon>Fomitopsis</taxon>
    </lineage>
</organism>
<dbReference type="AlphaFoldDB" id="A0A165P1I9"/>
<feature type="compositionally biased region" description="Basic and acidic residues" evidence="1">
    <location>
        <begin position="54"/>
        <end position="64"/>
    </location>
</feature>
<sequence>MSADEAESEDEGEYGDEGEYEGELNGDDKQDDPCADEGDDCAVLLRRVHEVGEHDRLETEHGHDASVSTCPVPEQGGGVANMLAPQFEAQCIISDL</sequence>
<evidence type="ECO:0000313" key="3">
    <source>
        <dbReference type="Proteomes" id="UP000076727"/>
    </source>
</evidence>
<reference evidence="2 3" key="1">
    <citation type="journal article" date="2016" name="Mol. Biol. Evol.">
        <title>Comparative Genomics of Early-Diverging Mushroom-Forming Fungi Provides Insights into the Origins of Lignocellulose Decay Capabilities.</title>
        <authorList>
            <person name="Nagy L.G."/>
            <person name="Riley R."/>
            <person name="Tritt A."/>
            <person name="Adam C."/>
            <person name="Daum C."/>
            <person name="Floudas D."/>
            <person name="Sun H."/>
            <person name="Yadav J.S."/>
            <person name="Pangilinan J."/>
            <person name="Larsson K.H."/>
            <person name="Matsuura K."/>
            <person name="Barry K."/>
            <person name="Labutti K."/>
            <person name="Kuo R."/>
            <person name="Ohm R.A."/>
            <person name="Bhattacharya S.S."/>
            <person name="Shirouzu T."/>
            <person name="Yoshinaga Y."/>
            <person name="Martin F.M."/>
            <person name="Grigoriev I.V."/>
            <person name="Hibbett D.S."/>
        </authorList>
    </citation>
    <scope>NUCLEOTIDE SEQUENCE [LARGE SCALE GENOMIC DNA]</scope>
    <source>
        <strain evidence="2 3">L-15889</strain>
    </source>
</reference>
<gene>
    <name evidence="2" type="ORF">DAEQUDRAFT_812709</name>
</gene>
<dbReference type="Proteomes" id="UP000076727">
    <property type="component" value="Unassembled WGS sequence"/>
</dbReference>
<accession>A0A165P1I9</accession>
<feature type="compositionally biased region" description="Acidic residues" evidence="1">
    <location>
        <begin position="1"/>
        <end position="25"/>
    </location>
</feature>
<evidence type="ECO:0000256" key="1">
    <source>
        <dbReference type="SAM" id="MobiDB-lite"/>
    </source>
</evidence>
<feature type="region of interest" description="Disordered" evidence="1">
    <location>
        <begin position="54"/>
        <end position="73"/>
    </location>
</feature>
<proteinExistence type="predicted"/>
<name>A0A165P1I9_9APHY</name>
<evidence type="ECO:0000313" key="2">
    <source>
        <dbReference type="EMBL" id="KZT67644.1"/>
    </source>
</evidence>
<protein>
    <submittedName>
        <fullName evidence="2">Uncharacterized protein</fullName>
    </submittedName>
</protein>
<feature type="region of interest" description="Disordered" evidence="1">
    <location>
        <begin position="1"/>
        <end position="38"/>
    </location>
</feature>
<dbReference type="EMBL" id="KV429074">
    <property type="protein sequence ID" value="KZT67644.1"/>
    <property type="molecule type" value="Genomic_DNA"/>
</dbReference>
<keyword evidence="3" id="KW-1185">Reference proteome</keyword>